<reference evidence="1 2" key="1">
    <citation type="submission" date="2014-07" db="EMBL/GenBank/DDBJ databases">
        <title>Genome of Chryseobacterium formosense LMG 24722.</title>
        <authorList>
            <person name="Pipes S.E."/>
            <person name="Stropko S.J."/>
            <person name="Newman J.D."/>
        </authorList>
    </citation>
    <scope>NUCLEOTIDE SEQUENCE [LARGE SCALE GENOMIC DNA]</scope>
    <source>
        <strain evidence="1 2">LMG 24722</strain>
    </source>
</reference>
<gene>
    <name evidence="1" type="ORF">IX39_02920</name>
</gene>
<keyword evidence="2" id="KW-1185">Reference proteome</keyword>
<dbReference type="STRING" id="236814.IX39_02920"/>
<proteinExistence type="predicted"/>
<dbReference type="Pfam" id="PF04525">
    <property type="entry name" value="LOR"/>
    <property type="match status" value="1"/>
</dbReference>
<dbReference type="OrthoDB" id="703597at2"/>
<evidence type="ECO:0000313" key="2">
    <source>
        <dbReference type="Proteomes" id="UP000028713"/>
    </source>
</evidence>
<dbReference type="eggNOG" id="COG4894">
    <property type="taxonomic scope" value="Bacteria"/>
</dbReference>
<protein>
    <submittedName>
        <fullName evidence="1">Uncharacterized protein</fullName>
    </submittedName>
</protein>
<dbReference type="EMBL" id="JPRP01000001">
    <property type="protein sequence ID" value="KFE99631.1"/>
    <property type="molecule type" value="Genomic_DNA"/>
</dbReference>
<sequence>MVLNNLNYPLDFKFKITTLASDFNITDRNGNYVAYVRQKMFKLKEDVVVFNDESKTKELFRIQANQWIDFNASYSIKDAINTKNFGRLARKGMRSIWKSSYNVLDEADQQKFTITEDNAWVKFFDGMVGEIPIIGMFTGYFLNPSYTVKGIDGKDYFRLKKMPSFFGRRFQLDRLIDIDDEDESLVVLSLLMMVLLERARG</sequence>
<accession>A0A085Z5B8</accession>
<evidence type="ECO:0000313" key="1">
    <source>
        <dbReference type="EMBL" id="KFE99631.1"/>
    </source>
</evidence>
<dbReference type="InterPro" id="IPR007612">
    <property type="entry name" value="LOR"/>
</dbReference>
<organism evidence="1 2">
    <name type="scientific">Chryseobacterium formosense</name>
    <dbReference type="NCBI Taxonomy" id="236814"/>
    <lineage>
        <taxon>Bacteria</taxon>
        <taxon>Pseudomonadati</taxon>
        <taxon>Bacteroidota</taxon>
        <taxon>Flavobacteriia</taxon>
        <taxon>Flavobacteriales</taxon>
        <taxon>Weeksellaceae</taxon>
        <taxon>Chryseobacterium group</taxon>
        <taxon>Chryseobacterium</taxon>
    </lineage>
</organism>
<name>A0A085Z5B8_9FLAO</name>
<dbReference type="Proteomes" id="UP000028713">
    <property type="component" value="Unassembled WGS sequence"/>
</dbReference>
<dbReference type="AlphaFoldDB" id="A0A085Z5B8"/>
<comment type="caution">
    <text evidence="1">The sequence shown here is derived from an EMBL/GenBank/DDBJ whole genome shotgun (WGS) entry which is preliminary data.</text>
</comment>
<dbReference type="RefSeq" id="WP_034673316.1">
    <property type="nucleotide sequence ID" value="NZ_FPAP01000004.1"/>
</dbReference>